<evidence type="ECO:0000256" key="9">
    <source>
        <dbReference type="ARBA" id="ARBA00033125"/>
    </source>
</evidence>
<dbReference type="InterPro" id="IPR001163">
    <property type="entry name" value="Sm_dom_euk/arc"/>
</dbReference>
<dbReference type="AlphaFoldDB" id="A0A1Q9CWB6"/>
<evidence type="ECO:0000313" key="12">
    <source>
        <dbReference type="EMBL" id="OLP87208.1"/>
    </source>
</evidence>
<comment type="caution">
    <text evidence="12">The sequence shown here is derived from an EMBL/GenBank/DDBJ whole genome shotgun (WGS) entry which is preliminary data.</text>
</comment>
<evidence type="ECO:0000256" key="1">
    <source>
        <dbReference type="ARBA" id="ARBA00004123"/>
    </source>
</evidence>
<dbReference type="InterPro" id="IPR027248">
    <property type="entry name" value="Sm_D2"/>
</dbReference>
<dbReference type="Proteomes" id="UP000186817">
    <property type="component" value="Unassembled WGS sequence"/>
</dbReference>
<protein>
    <recommendedName>
        <fullName evidence="9">snRNP core protein D2</fullName>
    </recommendedName>
</protein>
<feature type="region of interest" description="Disordered" evidence="10">
    <location>
        <begin position="382"/>
        <end position="401"/>
    </location>
</feature>
<proteinExistence type="inferred from homology"/>
<dbReference type="GO" id="GO:0006397">
    <property type="term" value="P:mRNA processing"/>
    <property type="evidence" value="ECO:0007669"/>
    <property type="project" value="UniProtKB-KW"/>
</dbReference>
<keyword evidence="13" id="KW-1185">Reference proteome</keyword>
<evidence type="ECO:0000256" key="8">
    <source>
        <dbReference type="ARBA" id="ARBA00023274"/>
    </source>
</evidence>
<dbReference type="GO" id="GO:0008380">
    <property type="term" value="P:RNA splicing"/>
    <property type="evidence" value="ECO:0007669"/>
    <property type="project" value="UniProtKB-KW"/>
</dbReference>
<keyword evidence="8 12" id="KW-0687">Ribonucleoprotein</keyword>
<gene>
    <name evidence="12" type="primary">smd2</name>
    <name evidence="12" type="ORF">AK812_SmicGene31599</name>
</gene>
<dbReference type="EMBL" id="LSRX01000874">
    <property type="protein sequence ID" value="OLP87208.1"/>
    <property type="molecule type" value="Genomic_DNA"/>
</dbReference>
<dbReference type="Pfam" id="PF01423">
    <property type="entry name" value="LSM"/>
    <property type="match status" value="1"/>
</dbReference>
<dbReference type="SMART" id="SM00651">
    <property type="entry name" value="Sm"/>
    <property type="match status" value="1"/>
</dbReference>
<evidence type="ECO:0000256" key="5">
    <source>
        <dbReference type="ARBA" id="ARBA00022664"/>
    </source>
</evidence>
<comment type="subcellular location">
    <subcellularLocation>
        <location evidence="2">Cytoplasm</location>
        <location evidence="2">Cytosol</location>
    </subcellularLocation>
    <subcellularLocation>
        <location evidence="1">Nucleus</location>
    </subcellularLocation>
</comment>
<sequence>MYVLEKAALWPTGRGAQPAADAPGQPIEFNPGQFCSWGQLVVDRPEGGRTIPQAQELGSFWATMSRGWVGASGAKAVVFGKWLFATLDDTAEVVPEVVAKYFWGTGALVLGNGNAFYTKAEAGRAGQCVGKEPAWHFCARADPTTLREMAPCGKLVVPAGEEDVEWDATTARGHPDPDCGCLDCMSVDARLNPGNGSAASMGQFHSDKTTSSNMLFAVQVYRGEETAVLNPPTNVGSESVLGYTVFRDLVCFTESELPNMFGLPITKLPGLKGKGQMMWLEDGDRAMWHFFNPKVWLSFKAVGCRKVVGHPPKDVEIPQEKDNFDVGPLSLGLRSVLQKCVKDNSQVLINCRNNRKILARVKAFDRHSNMVLENVREMWTETPHGGKKKAKPVNKEASSVHVHLPARADRTQLRLDKAASHVVINVKINLSVSGIQLLAPP</sequence>
<evidence type="ECO:0000256" key="3">
    <source>
        <dbReference type="ARBA" id="ARBA00008146"/>
    </source>
</evidence>
<dbReference type="OrthoDB" id="437526at2759"/>
<keyword evidence="6" id="KW-0508">mRNA splicing</keyword>
<evidence type="ECO:0000256" key="4">
    <source>
        <dbReference type="ARBA" id="ARBA00022490"/>
    </source>
</evidence>
<accession>A0A1Q9CWB6</accession>
<comment type="similarity">
    <text evidence="3">Belongs to the snRNP core protein family.</text>
</comment>
<keyword evidence="7" id="KW-0539">Nucleus</keyword>
<evidence type="ECO:0000313" key="13">
    <source>
        <dbReference type="Proteomes" id="UP000186817"/>
    </source>
</evidence>
<dbReference type="Gene3D" id="2.30.30.100">
    <property type="match status" value="1"/>
</dbReference>
<evidence type="ECO:0000259" key="11">
    <source>
        <dbReference type="SMART" id="SM00651"/>
    </source>
</evidence>
<evidence type="ECO:0000256" key="2">
    <source>
        <dbReference type="ARBA" id="ARBA00004514"/>
    </source>
</evidence>
<evidence type="ECO:0000256" key="6">
    <source>
        <dbReference type="ARBA" id="ARBA00023187"/>
    </source>
</evidence>
<dbReference type="SUPFAM" id="SSF50182">
    <property type="entry name" value="Sm-like ribonucleoproteins"/>
    <property type="match status" value="1"/>
</dbReference>
<feature type="domain" description="Sm" evidence="11">
    <location>
        <begin position="335"/>
        <end position="440"/>
    </location>
</feature>
<dbReference type="GO" id="GO:0005829">
    <property type="term" value="C:cytosol"/>
    <property type="evidence" value="ECO:0007669"/>
    <property type="project" value="UniProtKB-SubCell"/>
</dbReference>
<name>A0A1Q9CWB6_SYMMI</name>
<keyword evidence="5" id="KW-0507">mRNA processing</keyword>
<organism evidence="12 13">
    <name type="scientific">Symbiodinium microadriaticum</name>
    <name type="common">Dinoflagellate</name>
    <name type="synonym">Zooxanthella microadriatica</name>
    <dbReference type="NCBI Taxonomy" id="2951"/>
    <lineage>
        <taxon>Eukaryota</taxon>
        <taxon>Sar</taxon>
        <taxon>Alveolata</taxon>
        <taxon>Dinophyceae</taxon>
        <taxon>Suessiales</taxon>
        <taxon>Symbiodiniaceae</taxon>
        <taxon>Symbiodinium</taxon>
    </lineage>
</organism>
<dbReference type="PANTHER" id="PTHR12777">
    <property type="entry name" value="SMALL NUCLEAR RIBONUCLEOPROTEIN SM D2"/>
    <property type="match status" value="1"/>
</dbReference>
<dbReference type="CDD" id="cd01720">
    <property type="entry name" value="Sm_D2"/>
    <property type="match status" value="1"/>
</dbReference>
<keyword evidence="4" id="KW-0963">Cytoplasm</keyword>
<evidence type="ECO:0000256" key="10">
    <source>
        <dbReference type="SAM" id="MobiDB-lite"/>
    </source>
</evidence>
<dbReference type="GO" id="GO:0030532">
    <property type="term" value="C:small nuclear ribonucleoprotein complex"/>
    <property type="evidence" value="ECO:0007669"/>
    <property type="project" value="InterPro"/>
</dbReference>
<dbReference type="InterPro" id="IPR010920">
    <property type="entry name" value="LSM_dom_sf"/>
</dbReference>
<evidence type="ECO:0000256" key="7">
    <source>
        <dbReference type="ARBA" id="ARBA00023242"/>
    </source>
</evidence>
<reference evidence="12 13" key="1">
    <citation type="submission" date="2016-02" db="EMBL/GenBank/DDBJ databases">
        <title>Genome analysis of coral dinoflagellate symbionts highlights evolutionary adaptations to a symbiotic lifestyle.</title>
        <authorList>
            <person name="Aranda M."/>
            <person name="Li Y."/>
            <person name="Liew Y.J."/>
            <person name="Baumgarten S."/>
            <person name="Simakov O."/>
            <person name="Wilson M."/>
            <person name="Piel J."/>
            <person name="Ashoor H."/>
            <person name="Bougouffa S."/>
            <person name="Bajic V.B."/>
            <person name="Ryu T."/>
            <person name="Ravasi T."/>
            <person name="Bayer T."/>
            <person name="Micklem G."/>
            <person name="Kim H."/>
            <person name="Bhak J."/>
            <person name="Lajeunesse T.C."/>
            <person name="Voolstra C.R."/>
        </authorList>
    </citation>
    <scope>NUCLEOTIDE SEQUENCE [LARGE SCALE GENOMIC DNA]</scope>
    <source>
        <strain evidence="12 13">CCMP2467</strain>
    </source>
</reference>